<proteinExistence type="inferred from homology"/>
<dbReference type="Gene3D" id="4.10.860.10">
    <property type="entry name" value="UVR domain"/>
    <property type="match status" value="1"/>
</dbReference>
<dbReference type="GO" id="GO:0005737">
    <property type="term" value="C:cytoplasm"/>
    <property type="evidence" value="ECO:0007669"/>
    <property type="project" value="UniProtKB-SubCell"/>
</dbReference>
<dbReference type="HAMAP" id="MF_00203">
    <property type="entry name" value="UvrC"/>
    <property type="match status" value="1"/>
</dbReference>
<keyword evidence="6 7" id="KW-0742">SOS response</keyword>
<dbReference type="InterPro" id="IPR036876">
    <property type="entry name" value="UVR_dom_sf"/>
</dbReference>
<dbReference type="InterPro" id="IPR010994">
    <property type="entry name" value="RuvA_2-like"/>
</dbReference>
<dbReference type="EMBL" id="LDZY01000001">
    <property type="protein sequence ID" value="KLU67934.1"/>
    <property type="molecule type" value="Genomic_DNA"/>
</dbReference>
<dbReference type="SUPFAM" id="SSF46600">
    <property type="entry name" value="C-terminal UvrC-binding domain of UvrB"/>
    <property type="match status" value="1"/>
</dbReference>
<accession>A0A0J1FX21</accession>
<dbReference type="Pfam" id="PF02151">
    <property type="entry name" value="UVR"/>
    <property type="match status" value="1"/>
</dbReference>
<reference evidence="11 12" key="1">
    <citation type="submission" date="2015-06" db="EMBL/GenBank/DDBJ databases">
        <title>Draft genome of the moderately acidophilic sulfate reducer Candidatus Desulfosporosinus acididurans strain M1.</title>
        <authorList>
            <person name="Poehlein A."/>
            <person name="Petzsch P."/>
            <person name="Johnson B.D."/>
            <person name="Schloemann M."/>
            <person name="Daniel R."/>
            <person name="Muehling M."/>
        </authorList>
    </citation>
    <scope>NUCLEOTIDE SEQUENCE [LARGE SCALE GENOMIC DNA]</scope>
    <source>
        <strain evidence="11 12">M1</strain>
    </source>
</reference>
<dbReference type="Pfam" id="PF01541">
    <property type="entry name" value="GIY-YIG"/>
    <property type="match status" value="1"/>
</dbReference>
<keyword evidence="3 7" id="KW-0228">DNA excision</keyword>
<evidence type="ECO:0000256" key="1">
    <source>
        <dbReference type="ARBA" id="ARBA00022490"/>
    </source>
</evidence>
<dbReference type="InterPro" id="IPR004791">
    <property type="entry name" value="UvrC"/>
</dbReference>
<keyword evidence="12" id="KW-1185">Reference proteome</keyword>
<dbReference type="RefSeq" id="WP_047808264.1">
    <property type="nucleotide sequence ID" value="NZ_LDZY01000001.1"/>
</dbReference>
<protein>
    <recommendedName>
        <fullName evidence="7">UvrABC system protein C</fullName>
        <shortName evidence="7">Protein UvrC</shortName>
    </recommendedName>
    <alternativeName>
        <fullName evidence="7">Excinuclease ABC subunit C</fullName>
    </alternativeName>
</protein>
<sequence>MDLLRQKLSLLPPKPGVYLMKDYRGQIIYVGKAKQLKNRVKSYFTGSHDGKTARLVSHIIDFEYILTDSEVEALVLECNLIKKYNPKYNILLRDDKTYPYLMITHERHPRIMVTRQIKKGTGKYFGPYPNATAAQEAARLLNRLFPFRKCRQIPTRSCLYFHLDQCLAPCIRDVSPNDYEEISKNASTFLNGDQSEVLNLLGAKMQTAAESLQFERAKEYRDLIEDLKRLGEKQNITLNDFVDRDVIGYAKTTDQLCIQVFYLRQGKLLARDNFIFPYYDDPEEAFISFIAQFYLERKIWPKEILIPSLESQALLSLFPITIPQKGKKRDLVLMAMSNAQTTLHDQITLEIRQQSDNTQALTTLGELLKIPCPHRIEAFDISNTAGTHSVAGMVQFIDGKPQRKGYRKYKIQPMEISDDTASMSQVIRRRYHRLVSENEPLPDLILVDGGKGQINAALKELEDLGLTIPVAGMVKNDRHQTNELMDWEGNPIALARNHPTFLLLGRIQNEVHRFAITFHRQQRTKNMTLSALDGITGIGPKRKQHLLQHFSSLAEIQQASVEELQSTGLPESIALSIFDYFHPADEHNPLQEEKSIP</sequence>
<dbReference type="InterPro" id="IPR001162">
    <property type="entry name" value="UvrC_RNase_H_dom"/>
</dbReference>
<dbReference type="STRING" id="476652.DEAC_c03420"/>
<keyword evidence="5 7" id="KW-0234">DNA repair</keyword>
<keyword evidence="1 7" id="KW-0963">Cytoplasm</keyword>
<comment type="function">
    <text evidence="7">The UvrABC repair system catalyzes the recognition and processing of DNA lesions. UvrC both incises the 5' and 3' sides of the lesion. The N-terminal half is responsible for the 3' incision and the C-terminal half is responsible for the 5' incision.</text>
</comment>
<feature type="domain" description="UvrC family homology region profile" evidence="10">
    <location>
        <begin position="246"/>
        <end position="457"/>
    </location>
</feature>
<dbReference type="PROSITE" id="PS50151">
    <property type="entry name" value="UVR"/>
    <property type="match status" value="1"/>
</dbReference>
<dbReference type="InterPro" id="IPR035901">
    <property type="entry name" value="GIY-YIG_endonuc_sf"/>
</dbReference>
<evidence type="ECO:0000259" key="8">
    <source>
        <dbReference type="PROSITE" id="PS50151"/>
    </source>
</evidence>
<keyword evidence="2 7" id="KW-0227">DNA damage</keyword>
<evidence type="ECO:0000256" key="3">
    <source>
        <dbReference type="ARBA" id="ARBA00022769"/>
    </source>
</evidence>
<dbReference type="GO" id="GO:0009381">
    <property type="term" value="F:excinuclease ABC activity"/>
    <property type="evidence" value="ECO:0007669"/>
    <property type="project" value="UniProtKB-UniRule"/>
</dbReference>
<dbReference type="SUPFAM" id="SSF82771">
    <property type="entry name" value="GIY-YIG endonuclease"/>
    <property type="match status" value="1"/>
</dbReference>
<dbReference type="SUPFAM" id="SSF47781">
    <property type="entry name" value="RuvA domain 2-like"/>
    <property type="match status" value="1"/>
</dbReference>
<dbReference type="CDD" id="cd10434">
    <property type="entry name" value="GIY-YIG_UvrC_Cho"/>
    <property type="match status" value="1"/>
</dbReference>
<dbReference type="PROSITE" id="PS50165">
    <property type="entry name" value="UVRC"/>
    <property type="match status" value="1"/>
</dbReference>
<dbReference type="GO" id="GO:0003677">
    <property type="term" value="F:DNA binding"/>
    <property type="evidence" value="ECO:0007669"/>
    <property type="project" value="UniProtKB-UniRule"/>
</dbReference>
<dbReference type="PANTHER" id="PTHR30562:SF1">
    <property type="entry name" value="UVRABC SYSTEM PROTEIN C"/>
    <property type="match status" value="1"/>
</dbReference>
<dbReference type="Pfam" id="PF14520">
    <property type="entry name" value="HHH_5"/>
    <property type="match status" value="1"/>
</dbReference>
<dbReference type="Gene3D" id="3.30.420.340">
    <property type="entry name" value="UvrC, RNAse H endonuclease domain"/>
    <property type="match status" value="1"/>
</dbReference>
<comment type="subcellular location">
    <subcellularLocation>
        <location evidence="7">Cytoplasm</location>
    </subcellularLocation>
</comment>
<dbReference type="PATRIC" id="fig|476652.3.peg.343"/>
<evidence type="ECO:0000256" key="7">
    <source>
        <dbReference type="HAMAP-Rule" id="MF_00203"/>
    </source>
</evidence>
<dbReference type="InterPro" id="IPR050066">
    <property type="entry name" value="UvrABC_protein_C"/>
</dbReference>
<dbReference type="Pfam" id="PF22920">
    <property type="entry name" value="UvrC_RNaseH"/>
    <property type="match status" value="1"/>
</dbReference>
<dbReference type="PANTHER" id="PTHR30562">
    <property type="entry name" value="UVRC/OXIDOREDUCTASE"/>
    <property type="match status" value="1"/>
</dbReference>
<evidence type="ECO:0000256" key="2">
    <source>
        <dbReference type="ARBA" id="ARBA00022763"/>
    </source>
</evidence>
<evidence type="ECO:0000313" key="11">
    <source>
        <dbReference type="EMBL" id="KLU67934.1"/>
    </source>
</evidence>
<dbReference type="PROSITE" id="PS50164">
    <property type="entry name" value="GIY_YIG"/>
    <property type="match status" value="1"/>
</dbReference>
<dbReference type="SMART" id="SM00465">
    <property type="entry name" value="GIYc"/>
    <property type="match status" value="1"/>
</dbReference>
<keyword evidence="4 7" id="KW-0267">Excision nuclease</keyword>
<evidence type="ECO:0000259" key="10">
    <source>
        <dbReference type="PROSITE" id="PS50165"/>
    </source>
</evidence>
<evidence type="ECO:0000259" key="9">
    <source>
        <dbReference type="PROSITE" id="PS50164"/>
    </source>
</evidence>
<dbReference type="GO" id="GO:0006289">
    <property type="term" value="P:nucleotide-excision repair"/>
    <property type="evidence" value="ECO:0007669"/>
    <property type="project" value="UniProtKB-UniRule"/>
</dbReference>
<organism evidence="11 12">
    <name type="scientific">Desulfosporosinus acididurans</name>
    <dbReference type="NCBI Taxonomy" id="476652"/>
    <lineage>
        <taxon>Bacteria</taxon>
        <taxon>Bacillati</taxon>
        <taxon>Bacillota</taxon>
        <taxon>Clostridia</taxon>
        <taxon>Eubacteriales</taxon>
        <taxon>Desulfitobacteriaceae</taxon>
        <taxon>Desulfosporosinus</taxon>
    </lineage>
</organism>
<dbReference type="GO" id="GO:0009432">
    <property type="term" value="P:SOS response"/>
    <property type="evidence" value="ECO:0007669"/>
    <property type="project" value="UniProtKB-UniRule"/>
</dbReference>
<name>A0A0J1FX21_9FIRM</name>
<dbReference type="InterPro" id="IPR038476">
    <property type="entry name" value="UvrC_RNase_H_dom_sf"/>
</dbReference>
<evidence type="ECO:0000313" key="12">
    <source>
        <dbReference type="Proteomes" id="UP000036356"/>
    </source>
</evidence>
<dbReference type="GO" id="GO:0009380">
    <property type="term" value="C:excinuclease repair complex"/>
    <property type="evidence" value="ECO:0007669"/>
    <property type="project" value="InterPro"/>
</dbReference>
<dbReference type="FunFam" id="3.40.1440.10:FF:000001">
    <property type="entry name" value="UvrABC system protein C"/>
    <property type="match status" value="1"/>
</dbReference>
<comment type="subunit">
    <text evidence="7">Interacts with UvrB in an incision complex.</text>
</comment>
<dbReference type="Gene3D" id="1.10.150.20">
    <property type="entry name" value="5' to 3' exonuclease, C-terminal subdomain"/>
    <property type="match status" value="1"/>
</dbReference>
<dbReference type="Pfam" id="PF08459">
    <property type="entry name" value="UvrC_RNaseH_dom"/>
    <property type="match status" value="1"/>
</dbReference>
<comment type="similarity">
    <text evidence="7">Belongs to the UvrC family.</text>
</comment>
<dbReference type="NCBIfam" id="TIGR00194">
    <property type="entry name" value="uvrC"/>
    <property type="match status" value="1"/>
</dbReference>
<evidence type="ECO:0000256" key="4">
    <source>
        <dbReference type="ARBA" id="ARBA00022881"/>
    </source>
</evidence>
<feature type="domain" description="UVR" evidence="8">
    <location>
        <begin position="195"/>
        <end position="230"/>
    </location>
</feature>
<evidence type="ECO:0000256" key="6">
    <source>
        <dbReference type="ARBA" id="ARBA00023236"/>
    </source>
</evidence>
<dbReference type="InterPro" id="IPR000305">
    <property type="entry name" value="GIY-YIG_endonuc"/>
</dbReference>
<dbReference type="InterPro" id="IPR001943">
    <property type="entry name" value="UVR_dom"/>
</dbReference>
<comment type="caution">
    <text evidence="11">The sequence shown here is derived from an EMBL/GenBank/DDBJ whole genome shotgun (WGS) entry which is preliminary data.</text>
</comment>
<dbReference type="InterPro" id="IPR047296">
    <property type="entry name" value="GIY-YIG_UvrC_Cho"/>
</dbReference>
<dbReference type="Proteomes" id="UP000036356">
    <property type="component" value="Unassembled WGS sequence"/>
</dbReference>
<dbReference type="Gene3D" id="3.40.1440.10">
    <property type="entry name" value="GIY-YIG endonuclease"/>
    <property type="match status" value="1"/>
</dbReference>
<dbReference type="AlphaFoldDB" id="A0A0J1FX21"/>
<feature type="domain" description="GIY-YIG" evidence="9">
    <location>
        <begin position="13"/>
        <end position="90"/>
    </location>
</feature>
<gene>
    <name evidence="7 11" type="primary">uvrC</name>
    <name evidence="11" type="ORF">DEAC_c03420</name>
</gene>
<evidence type="ECO:0000256" key="5">
    <source>
        <dbReference type="ARBA" id="ARBA00023204"/>
    </source>
</evidence>